<reference evidence="1 2" key="1">
    <citation type="submission" date="2022-05" db="EMBL/GenBank/DDBJ databases">
        <title>Novel Pseudomonas spp. Isolated from a Rainbow Trout Aquaculture Facility.</title>
        <authorList>
            <person name="Testerman T."/>
            <person name="Graf J."/>
        </authorList>
    </citation>
    <scope>NUCLEOTIDE SEQUENCE [LARGE SCALE GENOMIC DNA]</scope>
    <source>
        <strain evidence="1 2">ID681</strain>
    </source>
</reference>
<evidence type="ECO:0000313" key="1">
    <source>
        <dbReference type="EMBL" id="MDD0991496.1"/>
    </source>
</evidence>
<gene>
    <name evidence="1" type="ORF">M5G11_13200</name>
</gene>
<evidence type="ECO:0008006" key="3">
    <source>
        <dbReference type="Google" id="ProtNLM"/>
    </source>
</evidence>
<evidence type="ECO:0000313" key="2">
    <source>
        <dbReference type="Proteomes" id="UP001148203"/>
    </source>
</evidence>
<organism evidence="1 2">
    <name type="scientific">Pseudomonas fontis</name>
    <dbReference type="NCBI Taxonomy" id="2942633"/>
    <lineage>
        <taxon>Bacteria</taxon>
        <taxon>Pseudomonadati</taxon>
        <taxon>Pseudomonadota</taxon>
        <taxon>Gammaproteobacteria</taxon>
        <taxon>Pseudomonadales</taxon>
        <taxon>Pseudomonadaceae</taxon>
        <taxon>Pseudomonas</taxon>
    </lineage>
</organism>
<dbReference type="RefSeq" id="WP_273910719.1">
    <property type="nucleotide sequence ID" value="NZ_JAMDGX010000033.1"/>
</dbReference>
<protein>
    <recommendedName>
        <fullName evidence="3">Ig-like domain-containing protein</fullName>
    </recommendedName>
</protein>
<comment type="caution">
    <text evidence="1">The sequence shown here is derived from an EMBL/GenBank/DDBJ whole genome shotgun (WGS) entry which is preliminary data.</text>
</comment>
<dbReference type="Proteomes" id="UP001148203">
    <property type="component" value="Unassembled WGS sequence"/>
</dbReference>
<keyword evidence="2" id="KW-1185">Reference proteome</keyword>
<proteinExistence type="predicted"/>
<sequence>MEANAGGLDYPFVFDYKVRAGDFDAKFTTDLSCKFGPDEDSRALTMETVGRRIEFTWQKKYNRNFVRVIKYDWPTPEDKATGTVTFTLDYRVVFNIVLDDHGVVHFERDQSASKFALDLTSDQGWLPDLGGFEHEIKGRILGFYEPKFKEVLRHLEAPKSIDTFVLRNLLFPGENALQLSQAFVPGDLAVYGEIDPLRTATVLSPSRRIVGANSKIQFSLDPQPQAVTWSAKDVDGGVVLGDVITPQGLFTAPARDKLSDGMLTVLVTATAELNGKKDVRSSSLVTVVESMIAVNPIFSSCGAGKSVELSAVSMDGAALKWSVVSSIGSTLKAVEGKPNEYILIAGATGNFDNAVPIVCDVVEVANPATGEVATLNVVVVKGNMLTPKMTADSDLKAGRVRFELYDASDLIYDPADYDITWTLFGGHGALDSKTGMYTAPAVTPVNGLAVIAASLKDGRNYFSCFVAMPLPLAHYAELIKGVDNTLCGRRINDTLLGVDV</sequence>
<dbReference type="EMBL" id="JAMDGY010000029">
    <property type="protein sequence ID" value="MDD0991496.1"/>
    <property type="molecule type" value="Genomic_DNA"/>
</dbReference>
<name>A0ABT5NTK2_9PSED</name>
<accession>A0ABT5NTK2</accession>